<sequence>MVLCPDTGLTEQHGIRVVGQCGSPRLCLWLQEEECSGCVVGPGSEQRLALVVLSDIRAAAPPHVLLFLNYFCARVLGGPCGSRLRTPGGVSKSQLLVYTPSICSRFLSHWVVADEGGSKLHSPHSARPGQEHSWPDLVEPVDRRMERSPPRARFLRKHAQSSSYGNQGGSSRCEAAQWAAGARLSLASLLRGSGRRDTPRAAWWGPLATVLLPEHLESRLSGSARSLTPPSLLHNQSHDRPQLLLPPSSSVCVAAGLH</sequence>
<name>A0AAV2M5X1_KNICA</name>
<feature type="compositionally biased region" description="Polar residues" evidence="1">
    <location>
        <begin position="222"/>
        <end position="235"/>
    </location>
</feature>
<dbReference type="EMBL" id="OZ035828">
    <property type="protein sequence ID" value="CAL1608694.1"/>
    <property type="molecule type" value="Genomic_DNA"/>
</dbReference>
<organism evidence="2 3">
    <name type="scientific">Knipowitschia caucasica</name>
    <name type="common">Caucasian dwarf goby</name>
    <name type="synonym">Pomatoschistus caucasicus</name>
    <dbReference type="NCBI Taxonomy" id="637954"/>
    <lineage>
        <taxon>Eukaryota</taxon>
        <taxon>Metazoa</taxon>
        <taxon>Chordata</taxon>
        <taxon>Craniata</taxon>
        <taxon>Vertebrata</taxon>
        <taxon>Euteleostomi</taxon>
        <taxon>Actinopterygii</taxon>
        <taxon>Neopterygii</taxon>
        <taxon>Teleostei</taxon>
        <taxon>Neoteleostei</taxon>
        <taxon>Acanthomorphata</taxon>
        <taxon>Gobiaria</taxon>
        <taxon>Gobiiformes</taxon>
        <taxon>Gobioidei</taxon>
        <taxon>Gobiidae</taxon>
        <taxon>Gobiinae</taxon>
        <taxon>Knipowitschia</taxon>
    </lineage>
</organism>
<feature type="region of interest" description="Disordered" evidence="1">
    <location>
        <begin position="222"/>
        <end position="245"/>
    </location>
</feature>
<reference evidence="2 3" key="1">
    <citation type="submission" date="2024-04" db="EMBL/GenBank/DDBJ databases">
        <authorList>
            <person name="Waldvogel A.-M."/>
            <person name="Schoenle A."/>
        </authorList>
    </citation>
    <scope>NUCLEOTIDE SEQUENCE [LARGE SCALE GENOMIC DNA]</scope>
</reference>
<proteinExistence type="predicted"/>
<accession>A0AAV2M5X1</accession>
<dbReference type="Proteomes" id="UP001497482">
    <property type="component" value="Chromosome 6"/>
</dbReference>
<feature type="region of interest" description="Disordered" evidence="1">
    <location>
        <begin position="118"/>
        <end position="148"/>
    </location>
</feature>
<evidence type="ECO:0000256" key="1">
    <source>
        <dbReference type="SAM" id="MobiDB-lite"/>
    </source>
</evidence>
<protein>
    <submittedName>
        <fullName evidence="2">Uncharacterized protein</fullName>
    </submittedName>
</protein>
<gene>
    <name evidence="2" type="ORF">KC01_LOCUS35571</name>
</gene>
<dbReference type="AlphaFoldDB" id="A0AAV2M5X1"/>
<feature type="compositionally biased region" description="Basic and acidic residues" evidence="1">
    <location>
        <begin position="129"/>
        <end position="148"/>
    </location>
</feature>
<evidence type="ECO:0000313" key="2">
    <source>
        <dbReference type="EMBL" id="CAL1608694.1"/>
    </source>
</evidence>
<keyword evidence="3" id="KW-1185">Reference proteome</keyword>
<evidence type="ECO:0000313" key="3">
    <source>
        <dbReference type="Proteomes" id="UP001497482"/>
    </source>
</evidence>